<sequence length="213" mass="23746">MANAGPDSGNMISGLIARADDEISRVIVRIADSIAHRFRKSNADPNRDIPHSLAPASADAEIPPSVNLTDEEIIDRFVILAYEPMVRSTVIFGGCYVAFEWINKGYLLDLISMIQEICEALLATIAAQLEQKNPSDRCRSLSRYNYSRTSHFRQGLKSIKKTYIQQTAVTGFRQEVEQHQEGTSRAVVPSSRSTGKEKQIKRCEVCSRVDNGK</sequence>
<dbReference type="EMBL" id="PSQE01000005">
    <property type="protein sequence ID" value="RHN55071.1"/>
    <property type="molecule type" value="Genomic_DNA"/>
</dbReference>
<dbReference type="OrthoDB" id="10603903at2759"/>
<dbReference type="KEGG" id="mtr:11408038"/>
<name>G7K1G0_MEDTR</name>
<dbReference type="PaxDb" id="3880-AES96213"/>
<evidence type="ECO:0000313" key="2">
    <source>
        <dbReference type="EMBL" id="AES96213.1"/>
    </source>
</evidence>
<dbReference type="AlphaFoldDB" id="G7K1G0"/>
<organism evidence="2 5">
    <name type="scientific">Medicago truncatula</name>
    <name type="common">Barrel medic</name>
    <name type="synonym">Medicago tribuloides</name>
    <dbReference type="NCBI Taxonomy" id="3880"/>
    <lineage>
        <taxon>Eukaryota</taxon>
        <taxon>Viridiplantae</taxon>
        <taxon>Streptophyta</taxon>
        <taxon>Embryophyta</taxon>
        <taxon>Tracheophyta</taxon>
        <taxon>Spermatophyta</taxon>
        <taxon>Magnoliopsida</taxon>
        <taxon>eudicotyledons</taxon>
        <taxon>Gunneridae</taxon>
        <taxon>Pentapetalae</taxon>
        <taxon>rosids</taxon>
        <taxon>fabids</taxon>
        <taxon>Fabales</taxon>
        <taxon>Fabaceae</taxon>
        <taxon>Papilionoideae</taxon>
        <taxon>50 kb inversion clade</taxon>
        <taxon>NPAAA clade</taxon>
        <taxon>Hologalegina</taxon>
        <taxon>IRL clade</taxon>
        <taxon>Trifolieae</taxon>
        <taxon>Medicago</taxon>
    </lineage>
</organism>
<reference evidence="3" key="5">
    <citation type="journal article" date="2018" name="Nat. Plants">
        <title>Whole-genome landscape of Medicago truncatula symbiotic genes.</title>
        <authorList>
            <person name="Pecrix Y."/>
            <person name="Gamas P."/>
            <person name="Carrere S."/>
        </authorList>
    </citation>
    <scope>NUCLEOTIDE SEQUENCE</scope>
    <source>
        <tissue evidence="3">Leaves</tissue>
    </source>
</reference>
<evidence type="ECO:0000256" key="1">
    <source>
        <dbReference type="SAM" id="MobiDB-lite"/>
    </source>
</evidence>
<reference evidence="2 5" key="2">
    <citation type="journal article" date="2014" name="BMC Genomics">
        <title>An improved genome release (version Mt4.0) for the model legume Medicago truncatula.</title>
        <authorList>
            <person name="Tang H."/>
            <person name="Krishnakumar V."/>
            <person name="Bidwell S."/>
            <person name="Rosen B."/>
            <person name="Chan A."/>
            <person name="Zhou S."/>
            <person name="Gentzbittel L."/>
            <person name="Childs K.L."/>
            <person name="Yandell M."/>
            <person name="Gundlach H."/>
            <person name="Mayer K.F."/>
            <person name="Schwartz D.C."/>
            <person name="Town C.D."/>
        </authorList>
    </citation>
    <scope>GENOME REANNOTATION</scope>
    <source>
        <strain evidence="4 5">cv. Jemalong A17</strain>
    </source>
</reference>
<gene>
    <name evidence="4" type="primary">11408038</name>
    <name evidence="2" type="ordered locus">MTR_5g034570</name>
    <name evidence="3" type="ORF">MtrunA17_Chr5g0413731</name>
</gene>
<evidence type="ECO:0000313" key="6">
    <source>
        <dbReference type="Proteomes" id="UP000265566"/>
    </source>
</evidence>
<keyword evidence="5" id="KW-1185">Reference proteome</keyword>
<reference evidence="6" key="4">
    <citation type="journal article" date="2018" name="Nat. Plants">
        <title>Whole-genome landscape of Medicago truncatula symbiotic genes.</title>
        <authorList>
            <person name="Pecrix Y."/>
            <person name="Staton S.E."/>
            <person name="Sallet E."/>
            <person name="Lelandais-Briere C."/>
            <person name="Moreau S."/>
            <person name="Carrere S."/>
            <person name="Blein T."/>
            <person name="Jardinaud M.F."/>
            <person name="Latrasse D."/>
            <person name="Zouine M."/>
            <person name="Zahm M."/>
            <person name="Kreplak J."/>
            <person name="Mayjonade B."/>
            <person name="Satge C."/>
            <person name="Perez M."/>
            <person name="Cauet S."/>
            <person name="Marande W."/>
            <person name="Chantry-Darmon C."/>
            <person name="Lopez-Roques C."/>
            <person name="Bouchez O."/>
            <person name="Berard A."/>
            <person name="Debelle F."/>
            <person name="Munos S."/>
            <person name="Bendahmane A."/>
            <person name="Berges H."/>
            <person name="Niebel A."/>
            <person name="Buitink J."/>
            <person name="Frugier F."/>
            <person name="Benhamed M."/>
            <person name="Crespi M."/>
            <person name="Gouzy J."/>
            <person name="Gamas P."/>
        </authorList>
    </citation>
    <scope>NUCLEOTIDE SEQUENCE [LARGE SCALE GENOMIC DNA]</scope>
    <source>
        <strain evidence="6">cv. Jemalong A17</strain>
    </source>
</reference>
<evidence type="ECO:0000313" key="3">
    <source>
        <dbReference type="EMBL" id="RHN55071.1"/>
    </source>
</evidence>
<dbReference type="Proteomes" id="UP000265566">
    <property type="component" value="Chromosome 5"/>
</dbReference>
<reference evidence="2 5" key="1">
    <citation type="journal article" date="2011" name="Nature">
        <title>The Medicago genome provides insight into the evolution of rhizobial symbioses.</title>
        <authorList>
            <person name="Young N.D."/>
            <person name="Debelle F."/>
            <person name="Oldroyd G.E."/>
            <person name="Geurts R."/>
            <person name="Cannon S.B."/>
            <person name="Udvardi M.K."/>
            <person name="Benedito V.A."/>
            <person name="Mayer K.F."/>
            <person name="Gouzy J."/>
            <person name="Schoof H."/>
            <person name="Van de Peer Y."/>
            <person name="Proost S."/>
            <person name="Cook D.R."/>
            <person name="Meyers B.C."/>
            <person name="Spannagl M."/>
            <person name="Cheung F."/>
            <person name="De Mita S."/>
            <person name="Krishnakumar V."/>
            <person name="Gundlach H."/>
            <person name="Zhou S."/>
            <person name="Mudge J."/>
            <person name="Bharti A.K."/>
            <person name="Murray J.D."/>
            <person name="Naoumkina M.A."/>
            <person name="Rosen B."/>
            <person name="Silverstein K.A."/>
            <person name="Tang H."/>
            <person name="Rombauts S."/>
            <person name="Zhao P.X."/>
            <person name="Zhou P."/>
            <person name="Barbe V."/>
            <person name="Bardou P."/>
            <person name="Bechner M."/>
            <person name="Bellec A."/>
            <person name="Berger A."/>
            <person name="Berges H."/>
            <person name="Bidwell S."/>
            <person name="Bisseling T."/>
            <person name="Choisne N."/>
            <person name="Couloux A."/>
            <person name="Denny R."/>
            <person name="Deshpande S."/>
            <person name="Dai X."/>
            <person name="Doyle J.J."/>
            <person name="Dudez A.M."/>
            <person name="Farmer A.D."/>
            <person name="Fouteau S."/>
            <person name="Franken C."/>
            <person name="Gibelin C."/>
            <person name="Gish J."/>
            <person name="Goldstein S."/>
            <person name="Gonzalez A.J."/>
            <person name="Green P.J."/>
            <person name="Hallab A."/>
            <person name="Hartog M."/>
            <person name="Hua A."/>
            <person name="Humphray S.J."/>
            <person name="Jeong D.H."/>
            <person name="Jing Y."/>
            <person name="Jocker A."/>
            <person name="Kenton S.M."/>
            <person name="Kim D.J."/>
            <person name="Klee K."/>
            <person name="Lai H."/>
            <person name="Lang C."/>
            <person name="Lin S."/>
            <person name="Macmil S.L."/>
            <person name="Magdelenat G."/>
            <person name="Matthews L."/>
            <person name="McCorrison J."/>
            <person name="Monaghan E.L."/>
            <person name="Mun J.H."/>
            <person name="Najar F.Z."/>
            <person name="Nicholson C."/>
            <person name="Noirot C."/>
            <person name="O'Bleness M."/>
            <person name="Paule C.R."/>
            <person name="Poulain J."/>
            <person name="Prion F."/>
            <person name="Qin B."/>
            <person name="Qu C."/>
            <person name="Retzel E.F."/>
            <person name="Riddle C."/>
            <person name="Sallet E."/>
            <person name="Samain S."/>
            <person name="Samson N."/>
            <person name="Sanders I."/>
            <person name="Saurat O."/>
            <person name="Scarpelli C."/>
            <person name="Schiex T."/>
            <person name="Segurens B."/>
            <person name="Severin A.J."/>
            <person name="Sherrier D.J."/>
            <person name="Shi R."/>
            <person name="Sims S."/>
            <person name="Singer S.R."/>
            <person name="Sinharoy S."/>
            <person name="Sterck L."/>
            <person name="Viollet A."/>
            <person name="Wang B.B."/>
            <person name="Wang K."/>
            <person name="Wang M."/>
            <person name="Wang X."/>
            <person name="Warfsmann J."/>
            <person name="Weissenbach J."/>
            <person name="White D.D."/>
            <person name="White J.D."/>
            <person name="Wiley G.B."/>
            <person name="Wincker P."/>
            <person name="Xing Y."/>
            <person name="Yang L."/>
            <person name="Yao Z."/>
            <person name="Ying F."/>
            <person name="Zhai J."/>
            <person name="Zhou L."/>
            <person name="Zuber A."/>
            <person name="Denarie J."/>
            <person name="Dixon R.A."/>
            <person name="May G.D."/>
            <person name="Schwartz D.C."/>
            <person name="Rogers J."/>
            <person name="Quetier F."/>
            <person name="Town C.D."/>
            <person name="Roe B.A."/>
        </authorList>
    </citation>
    <scope>NUCLEOTIDE SEQUENCE [LARGE SCALE GENOMIC DNA]</scope>
    <source>
        <strain evidence="2">A17</strain>
        <strain evidence="4 5">cv. Jemalong A17</strain>
    </source>
</reference>
<evidence type="ECO:0000313" key="5">
    <source>
        <dbReference type="Proteomes" id="UP000002051"/>
    </source>
</evidence>
<reference evidence="4" key="3">
    <citation type="submission" date="2015-04" db="UniProtKB">
        <authorList>
            <consortium name="EnsemblPlants"/>
        </authorList>
    </citation>
    <scope>IDENTIFICATION</scope>
    <source>
        <strain evidence="4">cv. Jemalong A17</strain>
    </source>
</reference>
<dbReference type="Gramene" id="rna30199">
    <property type="protein sequence ID" value="RHN55071.1"/>
    <property type="gene ID" value="gene30199"/>
</dbReference>
<dbReference type="Proteomes" id="UP000002051">
    <property type="component" value="Chromosome 5"/>
</dbReference>
<proteinExistence type="predicted"/>
<dbReference type="EMBL" id="CM001221">
    <property type="protein sequence ID" value="AES96213.1"/>
    <property type="molecule type" value="Genomic_DNA"/>
</dbReference>
<dbReference type="EnsemblPlants" id="AES96213">
    <property type="protein sequence ID" value="AES96213"/>
    <property type="gene ID" value="MTR_5g034570"/>
</dbReference>
<evidence type="ECO:0000313" key="4">
    <source>
        <dbReference type="EnsemblPlants" id="AES96213"/>
    </source>
</evidence>
<protein>
    <submittedName>
        <fullName evidence="2 4">Uncharacterized protein</fullName>
    </submittedName>
</protein>
<feature type="region of interest" description="Disordered" evidence="1">
    <location>
        <begin position="175"/>
        <end position="198"/>
    </location>
</feature>
<accession>G7K1G0</accession>